<reference evidence="2" key="1">
    <citation type="submission" date="2022-10" db="EMBL/GenBank/DDBJ databases">
        <authorList>
            <person name="Yu W.X."/>
        </authorList>
    </citation>
    <scope>NUCLEOTIDE SEQUENCE</scope>
    <source>
        <strain evidence="2">AAT</strain>
    </source>
</reference>
<evidence type="ECO:0000313" key="2">
    <source>
        <dbReference type="EMBL" id="MCW3788186.1"/>
    </source>
</evidence>
<dbReference type="EMBL" id="JAPDPJ010000046">
    <property type="protein sequence ID" value="MCW3788186.1"/>
    <property type="molecule type" value="Genomic_DNA"/>
</dbReference>
<accession>A0AAE3M6H3</accession>
<sequence length="133" mass="15407">MNITSNKSNVVLISSPTGITLISCILYISHHHPKNDLYQERIRNEMLLSEKMKLDENDSMLKDKVLDFSNKTNQQEDVIRKITNELMVKQNEINLLIKEKGTAAKLKNKLAEFEEIPKRLNEELKQKTIAQTI</sequence>
<proteinExistence type="predicted"/>
<evidence type="ECO:0000256" key="1">
    <source>
        <dbReference type="SAM" id="Coils"/>
    </source>
</evidence>
<dbReference type="Proteomes" id="UP001209229">
    <property type="component" value="Unassembled WGS sequence"/>
</dbReference>
<keyword evidence="1" id="KW-0175">Coiled coil</keyword>
<name>A0AAE3M6H3_9BACT</name>
<comment type="caution">
    <text evidence="2">The sequence shown here is derived from an EMBL/GenBank/DDBJ whole genome shotgun (WGS) entry which is preliminary data.</text>
</comment>
<protein>
    <submittedName>
        <fullName evidence="2">Uncharacterized protein</fullName>
    </submittedName>
</protein>
<evidence type="ECO:0000313" key="3">
    <source>
        <dbReference type="Proteomes" id="UP001209229"/>
    </source>
</evidence>
<dbReference type="PROSITE" id="PS51257">
    <property type="entry name" value="PROKAR_LIPOPROTEIN"/>
    <property type="match status" value="1"/>
</dbReference>
<dbReference type="AlphaFoldDB" id="A0AAE3M6H3"/>
<feature type="coiled-coil region" evidence="1">
    <location>
        <begin position="79"/>
        <end position="123"/>
    </location>
</feature>
<dbReference type="RefSeq" id="WP_301191747.1">
    <property type="nucleotide sequence ID" value="NZ_JAPDPJ010000046.1"/>
</dbReference>
<organism evidence="2 3">
    <name type="scientific">Plebeiibacterium sediminum</name>
    <dbReference type="NCBI Taxonomy" id="2992112"/>
    <lineage>
        <taxon>Bacteria</taxon>
        <taxon>Pseudomonadati</taxon>
        <taxon>Bacteroidota</taxon>
        <taxon>Bacteroidia</taxon>
        <taxon>Marinilabiliales</taxon>
        <taxon>Marinilabiliaceae</taxon>
        <taxon>Plebeiibacterium</taxon>
    </lineage>
</organism>
<keyword evidence="3" id="KW-1185">Reference proteome</keyword>
<gene>
    <name evidence="2" type="ORF">OM075_17070</name>
</gene>